<keyword evidence="3" id="KW-1005">Bacterial flagellum biogenesis</keyword>
<sequence>MNRLLAVLDQMQDVLSSLSDVMTAEQEQLSASQANPPLLQRITEDKSSLLNTLNYVDNMRREAENAASLHAPYVSEVELAQRWQNIQSQTRALHDINMHNGLLLNQQMSHNQQALALLKPHQSRAFYGPDGQTLGEAVISRKL</sequence>
<keyword evidence="4" id="KW-0966">Cell projection</keyword>
<reference evidence="4 5" key="1">
    <citation type="submission" date="2014-04" db="EMBL/GenBank/DDBJ databases">
        <title>Draft genome sequence of Pantoea beijingensis strain LMG 27579, an emerging pathogen to Pleurotus eryngii with potential industrial application.</title>
        <authorList>
            <person name="Xu F."/>
            <person name="Liu Y."/>
            <person name="Wang S."/>
            <person name="Yin Y."/>
            <person name="Ma Y."/>
            <person name="Zhao S."/>
            <person name="Rong C."/>
        </authorList>
    </citation>
    <scope>NUCLEOTIDE SEQUENCE [LARGE SCALE GENOMIC DNA]</scope>
    <source>
        <strain evidence="4 5">LMG 27579</strain>
    </source>
</reference>
<dbReference type="Pfam" id="PF05130">
    <property type="entry name" value="FlgN"/>
    <property type="match status" value="1"/>
</dbReference>
<dbReference type="Gene3D" id="1.20.58.300">
    <property type="entry name" value="FlgN-like"/>
    <property type="match status" value="1"/>
</dbReference>
<keyword evidence="5" id="KW-1185">Reference proteome</keyword>
<protein>
    <submittedName>
        <fullName evidence="4">Flagellar biosynthesis protein FlgN</fullName>
    </submittedName>
</protein>
<keyword evidence="4" id="KW-0282">Flagellum</keyword>
<name>A0A443ICL1_9GAMM</name>
<organism evidence="4 5">
    <name type="scientific">[Pantoea] beijingensis</name>
    <dbReference type="NCBI Taxonomy" id="1324864"/>
    <lineage>
        <taxon>Bacteria</taxon>
        <taxon>Pseudomonadati</taxon>
        <taxon>Pseudomonadota</taxon>
        <taxon>Gammaproteobacteria</taxon>
        <taxon>Enterobacterales</taxon>
        <taxon>Erwiniaceae</taxon>
        <taxon>Erwinia</taxon>
    </lineage>
</organism>
<accession>A0A443ICL1</accession>
<evidence type="ECO:0000256" key="2">
    <source>
        <dbReference type="ARBA" id="ARBA00007703"/>
    </source>
</evidence>
<evidence type="ECO:0000256" key="3">
    <source>
        <dbReference type="ARBA" id="ARBA00022795"/>
    </source>
</evidence>
<dbReference type="RefSeq" id="WP_128177503.1">
    <property type="nucleotide sequence ID" value="NZ_CP071409.1"/>
</dbReference>
<keyword evidence="4" id="KW-0969">Cilium</keyword>
<evidence type="ECO:0000313" key="4">
    <source>
        <dbReference type="EMBL" id="RWR01932.1"/>
    </source>
</evidence>
<dbReference type="EMBL" id="JMEE01000031">
    <property type="protein sequence ID" value="RWR01932.1"/>
    <property type="molecule type" value="Genomic_DNA"/>
</dbReference>
<dbReference type="SUPFAM" id="SSF140566">
    <property type="entry name" value="FlgN-like"/>
    <property type="match status" value="1"/>
</dbReference>
<comment type="function">
    <text evidence="1">Required for the efficient initiation of filament assembly.</text>
</comment>
<proteinExistence type="inferred from homology"/>
<dbReference type="AlphaFoldDB" id="A0A443ICL1"/>
<comment type="caution">
    <text evidence="4">The sequence shown here is derived from an EMBL/GenBank/DDBJ whole genome shotgun (WGS) entry which is preliminary data.</text>
</comment>
<evidence type="ECO:0000256" key="1">
    <source>
        <dbReference type="ARBA" id="ARBA00002397"/>
    </source>
</evidence>
<dbReference type="InterPro" id="IPR036679">
    <property type="entry name" value="FlgN-like_sf"/>
</dbReference>
<dbReference type="InterPro" id="IPR007809">
    <property type="entry name" value="FlgN-like"/>
</dbReference>
<dbReference type="GO" id="GO:0044780">
    <property type="term" value="P:bacterial-type flagellum assembly"/>
    <property type="evidence" value="ECO:0007669"/>
    <property type="project" value="InterPro"/>
</dbReference>
<dbReference type="Proteomes" id="UP000288794">
    <property type="component" value="Unassembled WGS sequence"/>
</dbReference>
<evidence type="ECO:0000313" key="5">
    <source>
        <dbReference type="Proteomes" id="UP000288794"/>
    </source>
</evidence>
<comment type="similarity">
    <text evidence="2">Belongs to the FlgN family.</text>
</comment>
<gene>
    <name evidence="4" type="ORF">ED28_09840</name>
</gene>